<accession>A0A913HHW6</accession>
<dbReference type="SMART" id="SM00408">
    <property type="entry name" value="IGc2"/>
    <property type="match status" value="4"/>
</dbReference>
<dbReference type="CDD" id="cd00063">
    <property type="entry name" value="FN3"/>
    <property type="match status" value="6"/>
</dbReference>
<dbReference type="Pfam" id="PF07679">
    <property type="entry name" value="I-set"/>
    <property type="match status" value="1"/>
</dbReference>
<dbReference type="InterPro" id="IPR013151">
    <property type="entry name" value="Immunoglobulin_dom"/>
</dbReference>
<dbReference type="InterPro" id="IPR003599">
    <property type="entry name" value="Ig_sub"/>
</dbReference>
<dbReference type="PROSITE" id="PS50853">
    <property type="entry name" value="FN3"/>
    <property type="match status" value="6"/>
</dbReference>
<keyword evidence="5" id="KW-0472">Membrane</keyword>
<keyword evidence="8" id="KW-1185">Reference proteome</keyword>
<feature type="domain" description="Fibronectin type-III" evidence="7">
    <location>
        <begin position="786"/>
        <end position="876"/>
    </location>
</feature>
<feature type="transmembrane region" description="Helical" evidence="5">
    <location>
        <begin position="7"/>
        <end position="28"/>
    </location>
</feature>
<feature type="domain" description="Fibronectin type-III" evidence="7">
    <location>
        <begin position="472"/>
        <end position="578"/>
    </location>
</feature>
<dbReference type="InterPro" id="IPR013783">
    <property type="entry name" value="Ig-like_fold"/>
</dbReference>
<dbReference type="InterPro" id="IPR036116">
    <property type="entry name" value="FN3_sf"/>
</dbReference>
<feature type="domain" description="Ig-like" evidence="6">
    <location>
        <begin position="159"/>
        <end position="253"/>
    </location>
</feature>
<evidence type="ECO:0000259" key="6">
    <source>
        <dbReference type="PROSITE" id="PS50835"/>
    </source>
</evidence>
<protein>
    <submittedName>
        <fullName evidence="9">Neogenin</fullName>
    </submittedName>
    <submittedName>
        <fullName evidence="10">Netrin receptor DCC</fullName>
    </submittedName>
</protein>
<evidence type="ECO:0000259" key="7">
    <source>
        <dbReference type="PROSITE" id="PS50853"/>
    </source>
</evidence>
<dbReference type="InterPro" id="IPR003961">
    <property type="entry name" value="FN3_dom"/>
</dbReference>
<feature type="domain" description="Fibronectin type-III" evidence="7">
    <location>
        <begin position="581"/>
        <end position="676"/>
    </location>
</feature>
<feature type="region of interest" description="Disordered" evidence="4">
    <location>
        <begin position="998"/>
        <end position="1025"/>
    </location>
</feature>
<dbReference type="Pfam" id="PF00041">
    <property type="entry name" value="fn3"/>
    <property type="match status" value="5"/>
</dbReference>
<dbReference type="Proteomes" id="UP000035681">
    <property type="component" value="Unplaced"/>
</dbReference>
<organism evidence="9">
    <name type="scientific">Strongyloides stercoralis</name>
    <name type="common">Threadworm</name>
    <dbReference type="NCBI Taxonomy" id="6248"/>
    <lineage>
        <taxon>Eukaryota</taxon>
        <taxon>Metazoa</taxon>
        <taxon>Ecdysozoa</taxon>
        <taxon>Nematoda</taxon>
        <taxon>Chromadorea</taxon>
        <taxon>Rhabditida</taxon>
        <taxon>Tylenchina</taxon>
        <taxon>Panagrolaimomorpha</taxon>
        <taxon>Strongyloidoidea</taxon>
        <taxon>Strongyloididae</taxon>
        <taxon>Strongyloides</taxon>
    </lineage>
</organism>
<evidence type="ECO:0000313" key="8">
    <source>
        <dbReference type="Proteomes" id="UP000035681"/>
    </source>
</evidence>
<feature type="domain" description="Fibronectin type-III" evidence="7">
    <location>
        <begin position="919"/>
        <end position="1010"/>
    </location>
</feature>
<keyword evidence="5" id="KW-1133">Transmembrane helix</keyword>
<keyword evidence="3" id="KW-0393">Immunoglobulin domain</keyword>
<feature type="domain" description="Fibronectin type-III" evidence="7">
    <location>
        <begin position="681"/>
        <end position="776"/>
    </location>
</feature>
<proteinExistence type="predicted"/>
<dbReference type="InterPro" id="IPR050964">
    <property type="entry name" value="Striated_Muscle_Regulatory"/>
</dbReference>
<dbReference type="PROSITE" id="PS50835">
    <property type="entry name" value="IG_LIKE"/>
    <property type="match status" value="4"/>
</dbReference>
<dbReference type="PRINTS" id="PR00014">
    <property type="entry name" value="FNTYPEIII"/>
</dbReference>
<dbReference type="SUPFAM" id="SSF48726">
    <property type="entry name" value="Immunoglobulin"/>
    <property type="match status" value="4"/>
</dbReference>
<keyword evidence="1" id="KW-0677">Repeat</keyword>
<evidence type="ECO:0000256" key="2">
    <source>
        <dbReference type="ARBA" id="ARBA00023157"/>
    </source>
</evidence>
<dbReference type="Gene3D" id="2.60.40.10">
    <property type="entry name" value="Immunoglobulins"/>
    <property type="match status" value="10"/>
</dbReference>
<feature type="domain" description="Ig-like" evidence="6">
    <location>
        <begin position="58"/>
        <end position="136"/>
    </location>
</feature>
<sequence>MKIFASIFLLIYHIGLLYIFTLIFLSTATNTQSYHLIRHITNKRELKLTVNDDRQLNFQFLKQPESQIVKSNGSLILNCEFEVEKKDKLDIKIEWRKDSLIVNSLRSTGRILVLANNSIMIEGAILEDEGSYQCVVHITDEHSKIWSFISKKGNVFLLPTVMKFISQPKSQTIIEGNSVVFKCQLRPSEVFFHPSVSWYYNGKLIEVTNSDYQIVPITNTLEIQSVKKSHQGSYYCIIYYDGFEKKSETGILTVNEHTSNKYNNELSMSLSPPSEIDVIFGEKFVLPCLSSKPSATIVKWINGSSSNKDVILQNNRIKQVGYSSLLIEKAEIFDNGLYTCQVTNSNDIIEKSTRVNVRRKPKIIKPLHNEIAQETKDIEINCIVESFPKSKITWYKNGEPIIPSEYFVINYNYLKVLGLVKDDQGVYQCLAENDIGSVESHSQIMINTPDVLLPYYKMYSNNSFETSEIDQMPSEINSIDINNNASLLALAASSGHPKKPGKPLGLKSINIGSRFIELTWDLPTEIGQNRERTLNTSLTNIVVNGLSAETTYMFTVSAENYVGIGEPSKSLVITTEKEDLVPGKVRNFIAKASDSESIDVSWDPPITGGENTNVSHYNLFYSKKDDDRETRIPMIKTFHTLHGLLKNTEYKIRVETEGKNGVGKSSDILFVKTLSDVPSGRPYNIKVINRMADSLLISWDGPKENERNGDITGYSIKYKAKKRNSKLKSVFVKNDVQKFELTRLEGGTQYSIRIAAINSNGTGPYSEAIHAETSFEDKDENHIAGPPIELKVIPSHDRIKVSWQPPKDDSVVIRGYNIGWGVNVPDVESVQVDENTKEYTIKNLKPNKEYVISARAFNSAGSGFPIYETIRTTSYSNNVFAGFGKNNEKSKGSDETYYDDDDESFGSESKFGATDENGVPINVISETLSATSIKITWSEENINVFNPEYSVKYFSRADPKGEVKYVKTSENEIEIEGLRPNTVYEFSVRLIGSTKWSASSSNKTMSAPPSSSPQDLTIIPPSQNFRKSDPNSVILNWQPPKYANGEILEYLIYYSNKEELPDKDWLRDSVRGDKLSLEISNLLPLTTYYFKVQARNVKGYGPLSRPVSYIISSSQSKDLNVFGNEEGSLLSPEITSIIRANFILIIISVIVIVVLLLIIILCAIICSNRKNSPKNLTHQNGTLYSTVNNRRQGINDKDNRDGVSDLWINGNPNNSSREVYCDTPEITLLDGQKMTKNSADSPPPLYQTLQDKQKGLNSPSPFSLCSNVDVRRISTSSNISISTNICKGRIPSILPLRMTESLHEPNKVIASTNPYLRPILVPSLATIRSLKLNSFTNEVNETASGDTPSTTATLLTNSENGDCGTLQRSYHHSSTSLEVGNQRQRTPQILYTGTNRQPIAKIDFTSTTTASDVGSNFSGSTTALPVHTPPPQGDISYSNSSVSKRPSSHLRSFTHINNIGLSYINNQQAKTAHIVRPLPTSNSPIATSTPIVPSNGSPGIIKPYNSQSQASIPIGRASAQPRINMANIYNSPVNSIKNHQNNVIGMNGDETDSRYSDSTIGLHQDNNYNHLNNLQPSNSFEEINSEMESLNTMILDIRALHHEFNESI</sequence>
<dbReference type="InterPro" id="IPR013098">
    <property type="entry name" value="Ig_I-set"/>
</dbReference>
<dbReference type="SUPFAM" id="SSF49265">
    <property type="entry name" value="Fibronectin type III"/>
    <property type="match status" value="4"/>
</dbReference>
<dbReference type="SMART" id="SM00409">
    <property type="entry name" value="IG"/>
    <property type="match status" value="4"/>
</dbReference>
<evidence type="ECO:0000256" key="1">
    <source>
        <dbReference type="ARBA" id="ARBA00022737"/>
    </source>
</evidence>
<reference evidence="9" key="1">
    <citation type="submission" date="2022-10" db="UniProtKB">
        <authorList>
            <consortium name="WormBaseParasite"/>
        </authorList>
    </citation>
    <scope>IDENTIFICATION</scope>
</reference>
<dbReference type="AlphaFoldDB" id="A0A913HHW6"/>
<dbReference type="InterPro" id="IPR003598">
    <property type="entry name" value="Ig_sub2"/>
</dbReference>
<feature type="region of interest" description="Disordered" evidence="4">
    <location>
        <begin position="1420"/>
        <end position="1443"/>
    </location>
</feature>
<dbReference type="Pfam" id="PF13927">
    <property type="entry name" value="Ig_3"/>
    <property type="match status" value="1"/>
</dbReference>
<evidence type="ECO:0000256" key="4">
    <source>
        <dbReference type="SAM" id="MobiDB-lite"/>
    </source>
</evidence>
<dbReference type="InterPro" id="IPR007110">
    <property type="entry name" value="Ig-like_dom"/>
</dbReference>
<keyword evidence="2" id="KW-1015">Disulfide bond</keyword>
<dbReference type="PANTHER" id="PTHR13817">
    <property type="entry name" value="TITIN"/>
    <property type="match status" value="1"/>
</dbReference>
<evidence type="ECO:0000256" key="5">
    <source>
        <dbReference type="SAM" id="Phobius"/>
    </source>
</evidence>
<dbReference type="SMART" id="SM00060">
    <property type="entry name" value="FN3"/>
    <property type="match status" value="6"/>
</dbReference>
<dbReference type="WBParaSite" id="SSTP_0000203300.1">
    <property type="protein sequence ID" value="SSTP_0000203300.1"/>
    <property type="gene ID" value="SSTP_0000203300"/>
</dbReference>
<dbReference type="PANTHER" id="PTHR13817:SF173">
    <property type="entry name" value="FRAZZLED"/>
    <property type="match status" value="1"/>
</dbReference>
<evidence type="ECO:0000313" key="9">
    <source>
        <dbReference type="WBParaSite" id="SSTP_0000203300.1"/>
    </source>
</evidence>
<dbReference type="FunFam" id="2.60.40.10:FF:000032">
    <property type="entry name" value="palladin isoform X1"/>
    <property type="match status" value="1"/>
</dbReference>
<feature type="domain" description="Ig-like" evidence="6">
    <location>
        <begin position="266"/>
        <end position="356"/>
    </location>
</feature>
<feature type="region of interest" description="Disordered" evidence="4">
    <location>
        <begin position="885"/>
        <end position="904"/>
    </location>
</feature>
<dbReference type="InterPro" id="IPR036179">
    <property type="entry name" value="Ig-like_dom_sf"/>
</dbReference>
<dbReference type="Pfam" id="PF00047">
    <property type="entry name" value="ig"/>
    <property type="match status" value="1"/>
</dbReference>
<dbReference type="WBParaSite" id="TCONS_00009018.p1">
    <property type="protein sequence ID" value="TCONS_00009018.p1"/>
    <property type="gene ID" value="XLOC_006869"/>
</dbReference>
<feature type="transmembrane region" description="Helical" evidence="5">
    <location>
        <begin position="1142"/>
        <end position="1166"/>
    </location>
</feature>
<feature type="domain" description="Ig-like" evidence="6">
    <location>
        <begin position="361"/>
        <end position="445"/>
    </location>
</feature>
<feature type="domain" description="Fibronectin type-III" evidence="7">
    <location>
        <begin position="1012"/>
        <end position="1116"/>
    </location>
</feature>
<keyword evidence="5" id="KW-0812">Transmembrane</keyword>
<evidence type="ECO:0000256" key="3">
    <source>
        <dbReference type="ARBA" id="ARBA00023319"/>
    </source>
</evidence>
<dbReference type="FunFam" id="2.60.40.10:FF:000028">
    <property type="entry name" value="Neuronal cell adhesion molecule"/>
    <property type="match status" value="1"/>
</dbReference>
<name>A0A913HHW6_STRER</name>
<evidence type="ECO:0000313" key="10">
    <source>
        <dbReference type="WBParaSite" id="TCONS_00009018.p1"/>
    </source>
</evidence>